<accession>V6DH75</accession>
<evidence type="ECO:0000256" key="1">
    <source>
        <dbReference type="SAM" id="SignalP"/>
    </source>
</evidence>
<dbReference type="KEGG" id="dpb:BABL1_gene_81"/>
<organism evidence="2 3">
    <name type="scientific">Candidatus Babela massiliensis</name>
    <dbReference type="NCBI Taxonomy" id="673862"/>
    <lineage>
        <taxon>Bacteria</taxon>
        <taxon>Candidatus Babelota</taxon>
        <taxon>Candidatus Babeliae</taxon>
        <taxon>Candidatus Babeliales</taxon>
        <taxon>Candidatus Babeliaceae</taxon>
        <taxon>Candidatus Babela</taxon>
    </lineage>
</organism>
<reference evidence="2 3" key="1">
    <citation type="journal article" date="2015" name="Biol. Direct">
        <title>Babela massiliensis, a representative of a widespread bacterial phylum with unusual adaptations to parasitism in amoebae.</title>
        <authorList>
            <person name="Pagnier I."/>
            <person name="Yutin N."/>
            <person name="Croce O."/>
            <person name="Makarova K.S."/>
            <person name="Wolf Y.I."/>
            <person name="Benamar S."/>
            <person name="Raoult D."/>
            <person name="Koonin E.V."/>
            <person name="La Scola B."/>
        </authorList>
    </citation>
    <scope>NUCLEOTIDE SEQUENCE [LARGE SCALE GENOMIC DNA]</scope>
    <source>
        <strain evidence="3">BABL1</strain>
    </source>
</reference>
<protein>
    <submittedName>
        <fullName evidence="2">Uncharacterized protein</fullName>
    </submittedName>
</protein>
<keyword evidence="3" id="KW-1185">Reference proteome</keyword>
<evidence type="ECO:0000313" key="3">
    <source>
        <dbReference type="Proteomes" id="UP000018769"/>
    </source>
</evidence>
<dbReference type="EMBL" id="HG793133">
    <property type="protein sequence ID" value="CDK30947.1"/>
    <property type="molecule type" value="Genomic_DNA"/>
</dbReference>
<proteinExistence type="predicted"/>
<feature type="chain" id="PRO_5004744569" evidence="1">
    <location>
        <begin position="23"/>
        <end position="107"/>
    </location>
</feature>
<name>V6DH75_9BACT</name>
<dbReference type="HOGENOM" id="CLU_2205196_0_0_7"/>
<gene>
    <name evidence="2" type="ORF">BABL1_gene_81</name>
</gene>
<sequence length="107" mass="12597">MKNKKALVMMIFLISNNILLRAGMVSDYFVYYGKCFVKNQAKFACSKVYQNLEYNFNSLYDYALNNKKDTFIACIALYLTYKFYKKCISDKTKEKKSESIDINQVLK</sequence>
<dbReference type="RefSeq" id="WP_023792869.1">
    <property type="nucleotide sequence ID" value="NC_023003.1"/>
</dbReference>
<keyword evidence="1" id="KW-0732">Signal</keyword>
<evidence type="ECO:0000313" key="2">
    <source>
        <dbReference type="EMBL" id="CDK30947.1"/>
    </source>
</evidence>
<dbReference type="Proteomes" id="UP000018769">
    <property type="component" value="Chromosome I"/>
</dbReference>
<dbReference type="AlphaFoldDB" id="V6DH75"/>
<feature type="signal peptide" evidence="1">
    <location>
        <begin position="1"/>
        <end position="22"/>
    </location>
</feature>